<name>A0ABQ8U1J7_9EUKA</name>
<evidence type="ECO:0000256" key="5">
    <source>
        <dbReference type="SAM" id="MobiDB-lite"/>
    </source>
</evidence>
<feature type="domain" description="Protein kinase" evidence="6">
    <location>
        <begin position="201"/>
        <end position="467"/>
    </location>
</feature>
<dbReference type="PROSITE" id="PS50176">
    <property type="entry name" value="ARM_REPEAT"/>
    <property type="match status" value="3"/>
</dbReference>
<dbReference type="SUPFAM" id="SSF56112">
    <property type="entry name" value="Protein kinase-like (PK-like)"/>
    <property type="match status" value="1"/>
</dbReference>
<organism evidence="7 8">
    <name type="scientific">Paratrimastix pyriformis</name>
    <dbReference type="NCBI Taxonomy" id="342808"/>
    <lineage>
        <taxon>Eukaryota</taxon>
        <taxon>Metamonada</taxon>
        <taxon>Preaxostyla</taxon>
        <taxon>Paratrimastigidae</taxon>
        <taxon>Paratrimastix</taxon>
    </lineage>
</organism>
<keyword evidence="1 4" id="KW-0547">Nucleotide-binding</keyword>
<dbReference type="Gene3D" id="1.10.510.10">
    <property type="entry name" value="Transferase(Phosphotransferase) domain 1"/>
    <property type="match status" value="1"/>
</dbReference>
<evidence type="ECO:0000313" key="8">
    <source>
        <dbReference type="Proteomes" id="UP001141327"/>
    </source>
</evidence>
<feature type="binding site" evidence="4">
    <location>
        <position position="233"/>
    </location>
    <ligand>
        <name>ATP</name>
        <dbReference type="ChEBI" id="CHEBI:30616"/>
    </ligand>
</feature>
<evidence type="ECO:0000256" key="4">
    <source>
        <dbReference type="PROSITE-ProRule" id="PRU10141"/>
    </source>
</evidence>
<dbReference type="Gene3D" id="1.25.10.10">
    <property type="entry name" value="Leucine-rich Repeat Variant"/>
    <property type="match status" value="2"/>
</dbReference>
<dbReference type="PANTHER" id="PTHR23315">
    <property type="entry name" value="U BOX DOMAIN-CONTAINING"/>
    <property type="match status" value="1"/>
</dbReference>
<dbReference type="PROSITE" id="PS00108">
    <property type="entry name" value="PROTEIN_KINASE_ST"/>
    <property type="match status" value="1"/>
</dbReference>
<dbReference type="InterPro" id="IPR017441">
    <property type="entry name" value="Protein_kinase_ATP_BS"/>
</dbReference>
<dbReference type="PROSITE" id="PS50011">
    <property type="entry name" value="PROTEIN_KINASE_DOM"/>
    <property type="match status" value="1"/>
</dbReference>
<dbReference type="EMBL" id="JAPMOS010000330">
    <property type="protein sequence ID" value="KAJ4453014.1"/>
    <property type="molecule type" value="Genomic_DNA"/>
</dbReference>
<dbReference type="InterPro" id="IPR016024">
    <property type="entry name" value="ARM-type_fold"/>
</dbReference>
<dbReference type="InterPro" id="IPR011989">
    <property type="entry name" value="ARM-like"/>
</dbReference>
<sequence>MFTSGQETRALWSPAAVRDLGAMDPVDQLVHIIFVDLDRDVAERVLNVYANDLGATITILNEMGYQGTGSPAKDHRMSPADQLVALFANLRSDVANAILKVNGGRLDRAIKMLQSMYHGRNAADFVAPPPPPPPPGAASIAPGTPAPGSPAPVPAPAREGSAPLLVLFRLSDHQIQEGAPIPGLKSMIGPHYRHMAHPTRGTPFHILGAGAFGVTFLCLDTRDPAGRTRVVVKVLRPGGGAMRELFLLARLSNPHILGASGIPLEGVVVERGGPECVCLVTPYCEGGDLDGVIRRGTTPGERLRIMRALVAGLRYLHGTPIPGAPYPVLHNDLKPANVLMQLDPATGLLEAVLADLGLACQYSGNTLEGAGRLAAGTRGFMASEVATTGNSQATDVYSMGCLLWCLYTGTDTAHRVEQHLEPDELAEAFAEVPERVRVLLVRMCARAADERPSIEAVGRALEADPAVAEASALVTPLPPEAEQELRDSMGLAAGRPVTMVDLRCWLAKLAPPSCPAQALVGLLRCPEATIRLTVLADLLGALNTTPAVAEQLLGAIRNLSAGNSENTASFGRAGVAAPLVQLLRAHPDLPTASPAVAKQLLWAICNLSVDDENRASFGCAGVVAPLVQLLTAHPDLPTASPAVAEQLLRAIVNLSAGNSENRASFGRAGVVAPLVQLLTAHPDLPTASPAVAEQLLRAIVNLSAGNSENRASFGRAGVAAPLVQLLMAHPDLPTASPAVAERLLVAIVNLSVGNSENRASFGRAGVVAPLVQLLTAHPDLPTASPAVAEQLLRAIVNLSWGNSENRASFGRAGVAAPLVQLLTAHHDLPTASPAVAEQFLRAIANLSVDDENRASFGRVGVVAPLVQLLRAHPDLPTASPAVAEQLLWAIRNLSAGNSENVASFGRAGVAAPLVVLLAAHPDLPADLLRAIDALLLDPALLRSGRIDRKIELPLPNLTARAQPDGPTSTTTSSPGARGHAQGRLSDAMAPRGGGKEDGCRKADANGARDGRRMGPGGGGPACLPA</sequence>
<dbReference type="SMART" id="SM00220">
    <property type="entry name" value="S_TKc"/>
    <property type="match status" value="1"/>
</dbReference>
<protein>
    <submittedName>
        <fullName evidence="7">Vacuolar protein 8</fullName>
    </submittedName>
</protein>
<evidence type="ECO:0000256" key="2">
    <source>
        <dbReference type="ARBA" id="ARBA00022840"/>
    </source>
</evidence>
<dbReference type="SMART" id="SM00185">
    <property type="entry name" value="ARM"/>
    <property type="match status" value="7"/>
</dbReference>
<keyword evidence="8" id="KW-1185">Reference proteome</keyword>
<accession>A0ABQ8U1J7</accession>
<feature type="repeat" description="ARM" evidence="3">
    <location>
        <begin position="669"/>
        <end position="717"/>
    </location>
</feature>
<proteinExistence type="predicted"/>
<feature type="region of interest" description="Disordered" evidence="5">
    <location>
        <begin position="123"/>
        <end position="156"/>
    </location>
</feature>
<dbReference type="SUPFAM" id="SSF48371">
    <property type="entry name" value="ARM repeat"/>
    <property type="match status" value="1"/>
</dbReference>
<dbReference type="InterPro" id="IPR008271">
    <property type="entry name" value="Ser/Thr_kinase_AS"/>
</dbReference>
<dbReference type="PANTHER" id="PTHR23315:SF7">
    <property type="entry name" value="U-BOX DOMAIN-CONTAINING PROTEIN 4"/>
    <property type="match status" value="1"/>
</dbReference>
<evidence type="ECO:0000259" key="6">
    <source>
        <dbReference type="PROSITE" id="PS50011"/>
    </source>
</evidence>
<comment type="caution">
    <text evidence="7">The sequence shown here is derived from an EMBL/GenBank/DDBJ whole genome shotgun (WGS) entry which is preliminary data.</text>
</comment>
<keyword evidence="2 4" id="KW-0067">ATP-binding</keyword>
<evidence type="ECO:0000256" key="3">
    <source>
        <dbReference type="PROSITE-ProRule" id="PRU00259"/>
    </source>
</evidence>
<feature type="compositionally biased region" description="Basic and acidic residues" evidence="5">
    <location>
        <begin position="993"/>
        <end position="1012"/>
    </location>
</feature>
<dbReference type="PROSITE" id="PS00107">
    <property type="entry name" value="PROTEIN_KINASE_ATP"/>
    <property type="match status" value="1"/>
</dbReference>
<evidence type="ECO:0000256" key="1">
    <source>
        <dbReference type="ARBA" id="ARBA00022741"/>
    </source>
</evidence>
<feature type="compositionally biased region" description="Gly residues" evidence="5">
    <location>
        <begin position="1013"/>
        <end position="1025"/>
    </location>
</feature>
<feature type="repeat" description="ARM" evidence="3">
    <location>
        <begin position="860"/>
        <end position="908"/>
    </location>
</feature>
<dbReference type="InterPro" id="IPR000719">
    <property type="entry name" value="Prot_kinase_dom"/>
</dbReference>
<dbReference type="InterPro" id="IPR011009">
    <property type="entry name" value="Kinase-like_dom_sf"/>
</dbReference>
<gene>
    <name evidence="7" type="ORF">PAPYR_12630</name>
</gene>
<dbReference type="Proteomes" id="UP001141327">
    <property type="component" value="Unassembled WGS sequence"/>
</dbReference>
<feature type="compositionally biased region" description="Pro residues" evidence="5">
    <location>
        <begin position="127"/>
        <end position="136"/>
    </location>
</feature>
<feature type="repeat" description="ARM" evidence="3">
    <location>
        <begin position="621"/>
        <end position="669"/>
    </location>
</feature>
<feature type="compositionally biased region" description="Pro residues" evidence="5">
    <location>
        <begin position="144"/>
        <end position="155"/>
    </location>
</feature>
<dbReference type="InterPro" id="IPR000225">
    <property type="entry name" value="Armadillo"/>
</dbReference>
<feature type="region of interest" description="Disordered" evidence="5">
    <location>
        <begin position="957"/>
        <end position="1025"/>
    </location>
</feature>
<dbReference type="Pfam" id="PF00069">
    <property type="entry name" value="Pkinase"/>
    <property type="match status" value="1"/>
</dbReference>
<reference evidence="7" key="1">
    <citation type="journal article" date="2022" name="bioRxiv">
        <title>Genomics of Preaxostyla Flagellates Illuminates Evolutionary Transitions and the Path Towards Mitochondrial Loss.</title>
        <authorList>
            <person name="Novak L.V.F."/>
            <person name="Treitli S.C."/>
            <person name="Pyrih J."/>
            <person name="Halakuc P."/>
            <person name="Pipaliya S.V."/>
            <person name="Vacek V."/>
            <person name="Brzon O."/>
            <person name="Soukal P."/>
            <person name="Eme L."/>
            <person name="Dacks J.B."/>
            <person name="Karnkowska A."/>
            <person name="Elias M."/>
            <person name="Hampl V."/>
        </authorList>
    </citation>
    <scope>NUCLEOTIDE SEQUENCE</scope>
    <source>
        <strain evidence="7">RCP-MX</strain>
    </source>
</reference>
<evidence type="ECO:0000313" key="7">
    <source>
        <dbReference type="EMBL" id="KAJ4453014.1"/>
    </source>
</evidence>